<keyword evidence="3 4" id="KW-0786">Thiamine pyrophosphate</keyword>
<dbReference type="InterPro" id="IPR029061">
    <property type="entry name" value="THDP-binding"/>
</dbReference>
<dbReference type="InterPro" id="IPR045229">
    <property type="entry name" value="TPP_enz"/>
</dbReference>
<dbReference type="Pfam" id="PF00205">
    <property type="entry name" value="TPP_enzyme_M"/>
    <property type="match status" value="1"/>
</dbReference>
<dbReference type="PANTHER" id="PTHR18968">
    <property type="entry name" value="THIAMINE PYROPHOSPHATE ENZYMES"/>
    <property type="match status" value="1"/>
</dbReference>
<evidence type="ECO:0000259" key="6">
    <source>
        <dbReference type="Pfam" id="PF02775"/>
    </source>
</evidence>
<evidence type="ECO:0000313" key="8">
    <source>
        <dbReference type="EMBL" id="SNS52640.1"/>
    </source>
</evidence>
<keyword evidence="9" id="KW-1185">Reference proteome</keyword>
<evidence type="ECO:0000259" key="7">
    <source>
        <dbReference type="Pfam" id="PF02776"/>
    </source>
</evidence>
<proteinExistence type="inferred from homology"/>
<accession>A0A239F6G7</accession>
<dbReference type="PANTHER" id="PTHR18968:SF166">
    <property type="entry name" value="2-HYDROXYACYL-COA LYASE 2"/>
    <property type="match status" value="1"/>
</dbReference>
<dbReference type="AlphaFoldDB" id="A0A239F6G7"/>
<evidence type="ECO:0000259" key="5">
    <source>
        <dbReference type="Pfam" id="PF00205"/>
    </source>
</evidence>
<dbReference type="GO" id="GO:0050660">
    <property type="term" value="F:flavin adenine dinucleotide binding"/>
    <property type="evidence" value="ECO:0007669"/>
    <property type="project" value="TreeGrafter"/>
</dbReference>
<dbReference type="GO" id="GO:0030976">
    <property type="term" value="F:thiamine pyrophosphate binding"/>
    <property type="evidence" value="ECO:0007669"/>
    <property type="project" value="InterPro"/>
</dbReference>
<dbReference type="GO" id="GO:0009099">
    <property type="term" value="P:L-valine biosynthetic process"/>
    <property type="evidence" value="ECO:0007669"/>
    <property type="project" value="TreeGrafter"/>
</dbReference>
<dbReference type="RefSeq" id="WP_089316109.1">
    <property type="nucleotide sequence ID" value="NZ_FZNP01000019.1"/>
</dbReference>
<comment type="similarity">
    <text evidence="2 4">Belongs to the TPP enzyme family.</text>
</comment>
<feature type="domain" description="Thiamine pyrophosphate enzyme TPP-binding" evidence="6">
    <location>
        <begin position="394"/>
        <end position="540"/>
    </location>
</feature>
<dbReference type="GO" id="GO:0003984">
    <property type="term" value="F:acetolactate synthase activity"/>
    <property type="evidence" value="ECO:0007669"/>
    <property type="project" value="TreeGrafter"/>
</dbReference>
<dbReference type="CDD" id="cd00568">
    <property type="entry name" value="TPP_enzymes"/>
    <property type="match status" value="1"/>
</dbReference>
<dbReference type="GO" id="GO:0005948">
    <property type="term" value="C:acetolactate synthase complex"/>
    <property type="evidence" value="ECO:0007669"/>
    <property type="project" value="TreeGrafter"/>
</dbReference>
<dbReference type="Pfam" id="PF02775">
    <property type="entry name" value="TPP_enzyme_C"/>
    <property type="match status" value="1"/>
</dbReference>
<sequence length="559" mass="57186">MNVAEAVGRTLARFGAGTVFGVVGSGNFHVTNALAANGARFVAARHEGGAVTMADAYARVSRGLGVVTVHQGPGLTNAVTGMAEAAKSRTPLLVVAGEVAAAAVRSNFRVDQAAIAAAVGAVPERVHSPQTALADVARACRTAVAERRTVLLGLPLDVQAADLPDPPARTAARARPGGVPAMPVPPPAAIAGLADALQAARRPVFVAGRGARLSGARDALAELAGRCGALPATSAVARGLFAGDPFALDVSGGFATPAAAELIRGADLVVAWGCSLNMWTTRHGALIGRDAAVVQVDVDAHALGAHRPVDLGLIGDAAETARAASAELGARGHRATGYRTPEVAERLAREGRWQDVPYDEHPGEDGGDGPRIDPRTLTIALDGMLPRERTVAVDSGNFMGYPAMFLDVPDDDGLVFTQAFQSVGLGLATAIGAAVARPDRLTVAALGDGGALMSVAELETAVRLGLGLLVLVYDDEGYGAEVHHFGPGGHPLDAVTFPPADLAAIGRGFGCAAATVRTPDDLAEVAGWLAGPRDRPMVVDAKITRSRPSWWLAEAFRGH</sequence>
<evidence type="ECO:0000256" key="3">
    <source>
        <dbReference type="ARBA" id="ARBA00023052"/>
    </source>
</evidence>
<feature type="domain" description="Thiamine pyrophosphate enzyme N-terminal TPP-binding" evidence="7">
    <location>
        <begin position="1"/>
        <end position="105"/>
    </location>
</feature>
<dbReference type="InterPro" id="IPR012001">
    <property type="entry name" value="Thiamin_PyroP_enz_TPP-bd_dom"/>
</dbReference>
<dbReference type="SUPFAM" id="SSF52518">
    <property type="entry name" value="Thiamin diphosphate-binding fold (THDP-binding)"/>
    <property type="match status" value="2"/>
</dbReference>
<dbReference type="EMBL" id="FZNP01000019">
    <property type="protein sequence ID" value="SNS52640.1"/>
    <property type="molecule type" value="Genomic_DNA"/>
</dbReference>
<dbReference type="CDD" id="cd07035">
    <property type="entry name" value="TPP_PYR_POX_like"/>
    <property type="match status" value="1"/>
</dbReference>
<dbReference type="InterPro" id="IPR012000">
    <property type="entry name" value="Thiamin_PyroP_enz_cen_dom"/>
</dbReference>
<dbReference type="GO" id="GO:0000287">
    <property type="term" value="F:magnesium ion binding"/>
    <property type="evidence" value="ECO:0007669"/>
    <property type="project" value="InterPro"/>
</dbReference>
<organism evidence="8 9">
    <name type="scientific">Actinomadura mexicana</name>
    <dbReference type="NCBI Taxonomy" id="134959"/>
    <lineage>
        <taxon>Bacteria</taxon>
        <taxon>Bacillati</taxon>
        <taxon>Actinomycetota</taxon>
        <taxon>Actinomycetes</taxon>
        <taxon>Streptosporangiales</taxon>
        <taxon>Thermomonosporaceae</taxon>
        <taxon>Actinomadura</taxon>
    </lineage>
</organism>
<dbReference type="GO" id="GO:0009097">
    <property type="term" value="P:isoleucine biosynthetic process"/>
    <property type="evidence" value="ECO:0007669"/>
    <property type="project" value="TreeGrafter"/>
</dbReference>
<reference evidence="9" key="1">
    <citation type="submission" date="2017-06" db="EMBL/GenBank/DDBJ databases">
        <authorList>
            <person name="Varghese N."/>
            <person name="Submissions S."/>
        </authorList>
    </citation>
    <scope>NUCLEOTIDE SEQUENCE [LARGE SCALE GENOMIC DNA]</scope>
    <source>
        <strain evidence="9">DSM 44485</strain>
    </source>
</reference>
<dbReference type="Gene3D" id="3.40.50.1220">
    <property type="entry name" value="TPP-binding domain"/>
    <property type="match status" value="1"/>
</dbReference>
<feature type="domain" description="Thiamine pyrophosphate enzyme central" evidence="5">
    <location>
        <begin position="191"/>
        <end position="323"/>
    </location>
</feature>
<protein>
    <submittedName>
        <fullName evidence="8">Acetolactate synthase large subunit</fullName>
    </submittedName>
</protein>
<dbReference type="Gene3D" id="3.40.50.970">
    <property type="match status" value="2"/>
</dbReference>
<dbReference type="InterPro" id="IPR011766">
    <property type="entry name" value="TPP_enzyme_TPP-bd"/>
</dbReference>
<comment type="cofactor">
    <cofactor evidence="1">
        <name>thiamine diphosphate</name>
        <dbReference type="ChEBI" id="CHEBI:58937"/>
    </cofactor>
</comment>
<evidence type="ECO:0000256" key="1">
    <source>
        <dbReference type="ARBA" id="ARBA00001964"/>
    </source>
</evidence>
<evidence type="ECO:0000256" key="4">
    <source>
        <dbReference type="RuleBase" id="RU362132"/>
    </source>
</evidence>
<dbReference type="InterPro" id="IPR029035">
    <property type="entry name" value="DHS-like_NAD/FAD-binding_dom"/>
</dbReference>
<evidence type="ECO:0000313" key="9">
    <source>
        <dbReference type="Proteomes" id="UP000198420"/>
    </source>
</evidence>
<gene>
    <name evidence="8" type="ORF">SAMN06265355_119134</name>
</gene>
<evidence type="ECO:0000256" key="2">
    <source>
        <dbReference type="ARBA" id="ARBA00007812"/>
    </source>
</evidence>
<name>A0A239F6G7_9ACTN</name>
<dbReference type="Pfam" id="PF02776">
    <property type="entry name" value="TPP_enzyme_N"/>
    <property type="match status" value="1"/>
</dbReference>
<dbReference type="Proteomes" id="UP000198420">
    <property type="component" value="Unassembled WGS sequence"/>
</dbReference>
<dbReference type="OrthoDB" id="3203527at2"/>
<dbReference type="SUPFAM" id="SSF52467">
    <property type="entry name" value="DHS-like NAD/FAD-binding domain"/>
    <property type="match status" value="1"/>
</dbReference>